<protein>
    <submittedName>
        <fullName evidence="2">DUF4838 domain-containing protein</fullName>
    </submittedName>
</protein>
<dbReference type="Proteomes" id="UP000266426">
    <property type="component" value="Unassembled WGS sequence"/>
</dbReference>
<dbReference type="Pfam" id="PF16126">
    <property type="entry name" value="DUF4838"/>
    <property type="match status" value="1"/>
</dbReference>
<dbReference type="PANTHER" id="PTHR47406:SF2">
    <property type="entry name" value="ALPHA GLUCURONIDASE N-TERMINAL DOMAIN-CONTAINING PROTEIN"/>
    <property type="match status" value="1"/>
</dbReference>
<organism evidence="2 3">
    <name type="scientific">Candidatus Auribacter fodinae</name>
    <dbReference type="NCBI Taxonomy" id="2093366"/>
    <lineage>
        <taxon>Bacteria</taxon>
        <taxon>Pseudomonadati</taxon>
        <taxon>Candidatus Auribacterota</taxon>
        <taxon>Candidatus Auribacteria</taxon>
        <taxon>Candidatus Auribacterales</taxon>
        <taxon>Candidatus Auribacteraceae</taxon>
        <taxon>Candidatus Auribacter</taxon>
    </lineage>
</organism>
<dbReference type="PANTHER" id="PTHR47406">
    <property type="entry name" value="COAGULATION FACTOR 5/8 TYPE, C-TERMINAL"/>
    <property type="match status" value="1"/>
</dbReference>
<comment type="caution">
    <text evidence="2">The sequence shown here is derived from an EMBL/GenBank/DDBJ whole genome shotgun (WGS) entry which is preliminary data.</text>
</comment>
<proteinExistence type="predicted"/>
<gene>
    <name evidence="2" type="ORF">C4541_06390</name>
</gene>
<keyword evidence="1" id="KW-0732">Signal</keyword>
<dbReference type="AlphaFoldDB" id="A0A3A4RA92"/>
<accession>A0A3A4RA92</accession>
<name>A0A3A4RA92_9BACT</name>
<dbReference type="EMBL" id="QZJZ01000053">
    <property type="protein sequence ID" value="RJP59228.1"/>
    <property type="molecule type" value="Genomic_DNA"/>
</dbReference>
<dbReference type="InterPro" id="IPR032287">
    <property type="entry name" value="DUF4838"/>
</dbReference>
<sequence length="756" mass="86423">MYRKTVYISLCAIVLCCFNGCAHIAGKISMKETRTVTITNATGDLRLNNAVSDLGTALEMNGYTRQTDAAIAPDLLFTLRLDKTVADLSGFSVERNGNEIVLRGSSVESIRFGVYTVIKDALGVVWYFPDNYPYRTSTSGDLKKLMNKSAFTYTAQLPYRIATQVWGESQLWHDRMREVRERDVVVLHNWHRTIPPKDWFESHPEYFALVDGERKPYQLCTTNADVINIYAQKAMDYFAKNPQAQFFSLSPEDNYNFCECDACRALDVREGSLTDRLMVFFNAVAEQVTAVYPDKKLAFYAYLNYIEAPVDIKPHPAIVPVVCHMPWSFCHNHAATDPSCTANARYKRLVEEWAALCSEVYIREYYTHFYWYGLWPVLHSIGPDNEWYRDIGIDGVISESHEHWGLAGWVLYGAGLHIAGETNGWKQIVKQYCADVFPGSQRWMNEYIVTLEELSQKAECRRMDTVLDESTMILLNKLLIKAEHDAKSDREKDMVHVYRQGFENTEYLLEFARGRSDGDLNAMVEALKKVSALVNRIKANNNRYPNAIKTSLVGSVIEKFIEKFSVQQGGIVLGWKEKYPEFNGQMDKPEPISDWDVTPWYPAPEFPLENEGVVAMYSQFLSGEVSALNSVYDPETGVAQWSRVSYPAQFYSLYDVFPQRPDGVRYYRTMINLSEALEGVMMVRVIDGYVLFIDSEEYYFQPENRLNKKTFMDAIPVSLQAGQHEIVLKIESPSALEMDDFTVLLYTSRGTAASTK</sequence>
<feature type="chain" id="PRO_5017181293" evidence="1">
    <location>
        <begin position="25"/>
        <end position="756"/>
    </location>
</feature>
<feature type="signal peptide" evidence="1">
    <location>
        <begin position="1"/>
        <end position="24"/>
    </location>
</feature>
<evidence type="ECO:0000256" key="1">
    <source>
        <dbReference type="SAM" id="SignalP"/>
    </source>
</evidence>
<reference evidence="2 3" key="1">
    <citation type="journal article" date="2017" name="ISME J.">
        <title>Energy and carbon metabolisms in a deep terrestrial subsurface fluid microbial community.</title>
        <authorList>
            <person name="Momper L."/>
            <person name="Jungbluth S.P."/>
            <person name="Lee M.D."/>
            <person name="Amend J.P."/>
        </authorList>
    </citation>
    <scope>NUCLEOTIDE SEQUENCE [LARGE SCALE GENOMIC DNA]</scope>
    <source>
        <strain evidence="2">SURF_26</strain>
    </source>
</reference>
<evidence type="ECO:0000313" key="2">
    <source>
        <dbReference type="EMBL" id="RJP59228.1"/>
    </source>
</evidence>
<evidence type="ECO:0000313" key="3">
    <source>
        <dbReference type="Proteomes" id="UP000266426"/>
    </source>
</evidence>